<evidence type="ECO:0000313" key="2">
    <source>
        <dbReference type="EMBL" id="PUZ25052.1"/>
    </source>
</evidence>
<comment type="caution">
    <text evidence="2">The sequence shown here is derived from an EMBL/GenBank/DDBJ whole genome shotgun (WGS) entry which is preliminary data.</text>
</comment>
<organism evidence="2 3">
    <name type="scientific">Chitinophaga parva</name>
    <dbReference type="NCBI Taxonomy" id="2169414"/>
    <lineage>
        <taxon>Bacteria</taxon>
        <taxon>Pseudomonadati</taxon>
        <taxon>Bacteroidota</taxon>
        <taxon>Chitinophagia</taxon>
        <taxon>Chitinophagales</taxon>
        <taxon>Chitinophagaceae</taxon>
        <taxon>Chitinophaga</taxon>
    </lineage>
</organism>
<evidence type="ECO:0000313" key="3">
    <source>
        <dbReference type="Proteomes" id="UP000244450"/>
    </source>
</evidence>
<proteinExistence type="predicted"/>
<keyword evidence="1" id="KW-0472">Membrane</keyword>
<evidence type="ECO:0000256" key="1">
    <source>
        <dbReference type="SAM" id="Phobius"/>
    </source>
</evidence>
<protein>
    <submittedName>
        <fullName evidence="2">Uncharacterized protein</fullName>
    </submittedName>
</protein>
<keyword evidence="1" id="KW-1133">Transmembrane helix</keyword>
<dbReference type="RefSeq" id="WP_108686889.1">
    <property type="nucleotide sequence ID" value="NZ_QCYK01000002.1"/>
</dbReference>
<name>A0A2T7BFJ1_9BACT</name>
<dbReference type="Proteomes" id="UP000244450">
    <property type="component" value="Unassembled WGS sequence"/>
</dbReference>
<accession>A0A2T7BFJ1</accession>
<sequence length="69" mass="7993">MSAADAHRAFVEQQEQIAKVYFFLGVLALLLIAMIFLAFILVKAGKKYDQHVEKYPNLLPKQEDRERNN</sequence>
<gene>
    <name evidence="2" type="ORF">DCC81_12120</name>
</gene>
<dbReference type="AlphaFoldDB" id="A0A2T7BFJ1"/>
<feature type="transmembrane region" description="Helical" evidence="1">
    <location>
        <begin position="20"/>
        <end position="42"/>
    </location>
</feature>
<reference evidence="2 3" key="1">
    <citation type="submission" date="2018-04" db="EMBL/GenBank/DDBJ databases">
        <title>Chitinophaga fuyangensis sp. nov., isolated from soil in a chemical factory.</title>
        <authorList>
            <person name="Chen K."/>
        </authorList>
    </citation>
    <scope>NUCLEOTIDE SEQUENCE [LARGE SCALE GENOMIC DNA]</scope>
    <source>
        <strain evidence="2 3">LY-1</strain>
    </source>
</reference>
<keyword evidence="3" id="KW-1185">Reference proteome</keyword>
<keyword evidence="1" id="KW-0812">Transmembrane</keyword>
<dbReference type="EMBL" id="QCYK01000002">
    <property type="protein sequence ID" value="PUZ25052.1"/>
    <property type="molecule type" value="Genomic_DNA"/>
</dbReference>